<dbReference type="Pfam" id="PF01368">
    <property type="entry name" value="DHH"/>
    <property type="match status" value="1"/>
</dbReference>
<dbReference type="SUPFAM" id="SSF64182">
    <property type="entry name" value="DHH phosphoesterases"/>
    <property type="match status" value="1"/>
</dbReference>
<dbReference type="PANTHER" id="PTHR47618:SF1">
    <property type="entry name" value="BIFUNCTIONAL OLIGORIBONUCLEASE AND PAP PHOSPHATASE NRNA"/>
    <property type="match status" value="1"/>
</dbReference>
<proteinExistence type="predicted"/>
<dbReference type="STRING" id="1817822.A2826_00835"/>
<evidence type="ECO:0000259" key="2">
    <source>
        <dbReference type="Pfam" id="PF02272"/>
    </source>
</evidence>
<evidence type="ECO:0000259" key="1">
    <source>
        <dbReference type="Pfam" id="PF01368"/>
    </source>
</evidence>
<dbReference type="Gene3D" id="3.10.310.30">
    <property type="match status" value="1"/>
</dbReference>
<dbReference type="PANTHER" id="PTHR47618">
    <property type="entry name" value="BIFUNCTIONAL OLIGORIBONUCLEASE AND PAP PHOSPHATASE NRNA"/>
    <property type="match status" value="1"/>
</dbReference>
<dbReference type="EMBL" id="MFEI01000036">
    <property type="protein sequence ID" value="OGE80264.1"/>
    <property type="molecule type" value="Genomic_DNA"/>
</dbReference>
<accession>A0A1F5NRT3</accession>
<feature type="domain" description="DHHA1" evidence="2">
    <location>
        <begin position="221"/>
        <end position="304"/>
    </location>
</feature>
<name>A0A1F5NRT3_9BACT</name>
<evidence type="ECO:0000313" key="4">
    <source>
        <dbReference type="Proteomes" id="UP000177912"/>
    </source>
</evidence>
<dbReference type="GO" id="GO:0003676">
    <property type="term" value="F:nucleic acid binding"/>
    <property type="evidence" value="ECO:0007669"/>
    <property type="project" value="InterPro"/>
</dbReference>
<sequence>MSNKLDFGPSKEIIDGSNILVFVSHEFTDADDLGSMLALAEVLEKSGKQIFICSRGGLPDNLYFLPGSEKLLDAPPDIAYDTVCFFGCGEIRRPGFEDWNLDEKKIINIDHHVDNKLYGDANLVDEFAAATCEVVYKFIKYSGEDITKSIAINLLAGIFFDTGGFRHASTTPEILEIAADLVRRGARIDRIAKQYFGQNELIRMKAWAKAFENARFDEEQKMMYSTVTEEELAEIGARPEHLEGIAEILNTVPEAKFAMFLKQGGDEIRASLRSENYKGVDVSEIARRFGGGGHKLAAGFKLTGKMEKTKEGWKIT</sequence>
<reference evidence="3 4" key="1">
    <citation type="journal article" date="2016" name="Nat. Commun.">
        <title>Thousands of microbial genomes shed light on interconnected biogeochemical processes in an aquifer system.</title>
        <authorList>
            <person name="Anantharaman K."/>
            <person name="Brown C.T."/>
            <person name="Hug L.A."/>
            <person name="Sharon I."/>
            <person name="Castelle C.J."/>
            <person name="Probst A.J."/>
            <person name="Thomas B.C."/>
            <person name="Singh A."/>
            <person name="Wilkins M.J."/>
            <person name="Karaoz U."/>
            <person name="Brodie E.L."/>
            <person name="Williams K.H."/>
            <person name="Hubbard S.S."/>
            <person name="Banfield J.F."/>
        </authorList>
    </citation>
    <scope>NUCLEOTIDE SEQUENCE [LARGE SCALE GENOMIC DNA]</scope>
</reference>
<organism evidence="3 4">
    <name type="scientific">Candidatus Doudnabacteria bacterium RIFCSPHIGHO2_01_FULL_43_23</name>
    <dbReference type="NCBI Taxonomy" id="1817822"/>
    <lineage>
        <taxon>Bacteria</taxon>
        <taxon>Candidatus Doudnaibacteriota</taxon>
    </lineage>
</organism>
<dbReference type="Gene3D" id="3.90.1640.10">
    <property type="entry name" value="inorganic pyrophosphatase (n-terminal core)"/>
    <property type="match status" value="1"/>
</dbReference>
<dbReference type="Pfam" id="PF02272">
    <property type="entry name" value="DHHA1"/>
    <property type="match status" value="1"/>
</dbReference>
<protein>
    <recommendedName>
        <fullName evidence="5">DDH domain-containing protein</fullName>
    </recommendedName>
</protein>
<gene>
    <name evidence="3" type="ORF">A2826_00835</name>
</gene>
<dbReference type="InterPro" id="IPR003156">
    <property type="entry name" value="DHHA1_dom"/>
</dbReference>
<feature type="domain" description="DDH" evidence="1">
    <location>
        <begin position="22"/>
        <end position="158"/>
    </location>
</feature>
<comment type="caution">
    <text evidence="3">The sequence shown here is derived from an EMBL/GenBank/DDBJ whole genome shotgun (WGS) entry which is preliminary data.</text>
</comment>
<evidence type="ECO:0008006" key="5">
    <source>
        <dbReference type="Google" id="ProtNLM"/>
    </source>
</evidence>
<dbReference type="InterPro" id="IPR051319">
    <property type="entry name" value="Oligoribo/pAp-PDE_c-di-AMP_PDE"/>
</dbReference>
<evidence type="ECO:0000313" key="3">
    <source>
        <dbReference type="EMBL" id="OGE80264.1"/>
    </source>
</evidence>
<dbReference type="InterPro" id="IPR038763">
    <property type="entry name" value="DHH_sf"/>
</dbReference>
<dbReference type="AlphaFoldDB" id="A0A1F5NRT3"/>
<dbReference type="InterPro" id="IPR001667">
    <property type="entry name" value="DDH_dom"/>
</dbReference>
<dbReference type="Proteomes" id="UP000177912">
    <property type="component" value="Unassembled WGS sequence"/>
</dbReference>